<evidence type="ECO:0000313" key="3">
    <source>
        <dbReference type="Proteomes" id="UP001628078"/>
    </source>
</evidence>
<keyword evidence="3" id="KW-1185">Reference proteome</keyword>
<dbReference type="Proteomes" id="UP001628078">
    <property type="component" value="Unassembled WGS sequence"/>
</dbReference>
<reference evidence="2 3" key="1">
    <citation type="submission" date="2022-03" db="EMBL/GenBank/DDBJ databases">
        <title>Draft genome sequence of Furfurilactobacillus curtus JCM 31185.</title>
        <authorList>
            <person name="Suzuki S."/>
            <person name="Endo A."/>
            <person name="Kajikawa A."/>
        </authorList>
    </citation>
    <scope>NUCLEOTIDE SEQUENCE [LARGE SCALE GENOMIC DNA]</scope>
    <source>
        <strain evidence="2 3">JCM 31185</strain>
    </source>
</reference>
<sequence length="98" mass="11494">MNHLIETIVSVVMGSSFTGYLTYRSTIKKNQTDREDIYADHTGELWDRLDKITSERDELKAQVIKLQTKVEEQSRMIDDMTHQIGKLTKEVKEMMEDK</sequence>
<accession>A0ABQ5JPU8</accession>
<proteinExistence type="predicted"/>
<dbReference type="EMBL" id="BQXO01000001">
    <property type="protein sequence ID" value="GKT04767.1"/>
    <property type="molecule type" value="Genomic_DNA"/>
</dbReference>
<feature type="coiled-coil region" evidence="1">
    <location>
        <begin position="49"/>
        <end position="97"/>
    </location>
</feature>
<evidence type="ECO:0000313" key="2">
    <source>
        <dbReference type="EMBL" id="GKT04767.1"/>
    </source>
</evidence>
<gene>
    <name evidence="2" type="ORF">JCM31185_00560</name>
</gene>
<comment type="caution">
    <text evidence="2">The sequence shown here is derived from an EMBL/GenBank/DDBJ whole genome shotgun (WGS) entry which is preliminary data.</text>
</comment>
<dbReference type="RefSeq" id="WP_407881969.1">
    <property type="nucleotide sequence ID" value="NZ_BQXO01000001.1"/>
</dbReference>
<keyword evidence="1" id="KW-0175">Coiled coil</keyword>
<organism evidence="2 3">
    <name type="scientific">Furfurilactobacillus curtus</name>
    <dbReference type="NCBI Taxonomy" id="1746200"/>
    <lineage>
        <taxon>Bacteria</taxon>
        <taxon>Bacillati</taxon>
        <taxon>Bacillota</taxon>
        <taxon>Bacilli</taxon>
        <taxon>Lactobacillales</taxon>
        <taxon>Lactobacillaceae</taxon>
        <taxon>Furfurilactobacillus</taxon>
    </lineage>
</organism>
<protein>
    <submittedName>
        <fullName evidence="2">Uncharacterized protein</fullName>
    </submittedName>
</protein>
<evidence type="ECO:0000256" key="1">
    <source>
        <dbReference type="SAM" id="Coils"/>
    </source>
</evidence>
<name>A0ABQ5JPU8_9LACO</name>